<feature type="compositionally biased region" description="Polar residues" evidence="3">
    <location>
        <begin position="34"/>
        <end position="45"/>
    </location>
</feature>
<dbReference type="SMART" id="SM00784">
    <property type="entry name" value="SPT2"/>
    <property type="match status" value="1"/>
</dbReference>
<dbReference type="STRING" id="619300.G3AS12"/>
<dbReference type="Pfam" id="PF08243">
    <property type="entry name" value="SPT2"/>
    <property type="match status" value="1"/>
</dbReference>
<sequence length="339" mass="38916">MTLSTILQQINKKGKIQPKVSSSSSGNDDNLSSRIQSYKATTSNKPIDPVVAKLKEKRRLEREKKEQELRLKKGLAPKPVKSTTTRQPKSTSASPKKTQPNSKTSRGQPPPPPPPHPLPTNNDLRKKKLNFNELMKKASKIDHDKLSIKFPAKSKSPEVGPARIRTPDKPNTIKPDIPRDERFKKPVAQLKRANTLPPPPPPPPLKATLKAPIPTRKPSEKIQQKINEKKNTKKKYQEYEEEEDDELSSFIASDEEEEAYDSRDYDRDEIWAMFNRGKKRSYYDRYDDYDSGDDMEATGAEILDEEYRSRVNGELEDRRELEQEKKLAALKRARLHKSR</sequence>
<feature type="region of interest" description="Disordered" evidence="3">
    <location>
        <begin position="283"/>
        <end position="303"/>
    </location>
</feature>
<dbReference type="HOGENOM" id="CLU_069667_0_0_1"/>
<feature type="compositionally biased region" description="Pro residues" evidence="3">
    <location>
        <begin position="108"/>
        <end position="118"/>
    </location>
</feature>
<dbReference type="OrthoDB" id="4035998at2759"/>
<reference evidence="4 5" key="1">
    <citation type="journal article" date="2011" name="Proc. Natl. Acad. Sci. U.S.A.">
        <title>Comparative genomics of xylose-fermenting fungi for enhanced biofuel production.</title>
        <authorList>
            <person name="Wohlbach D.J."/>
            <person name="Kuo A."/>
            <person name="Sato T.K."/>
            <person name="Potts K.M."/>
            <person name="Salamov A.A."/>
            <person name="LaButti K.M."/>
            <person name="Sun H."/>
            <person name="Clum A."/>
            <person name="Pangilinan J.L."/>
            <person name="Lindquist E.A."/>
            <person name="Lucas S."/>
            <person name="Lapidus A."/>
            <person name="Jin M."/>
            <person name="Gunawan C."/>
            <person name="Balan V."/>
            <person name="Dale B.E."/>
            <person name="Jeffries T.W."/>
            <person name="Zinkel R."/>
            <person name="Barry K.W."/>
            <person name="Grigoriev I.V."/>
            <person name="Gasch A.P."/>
        </authorList>
    </citation>
    <scope>NUCLEOTIDE SEQUENCE [LARGE SCALE GENOMIC DNA]</scope>
    <source>
        <strain evidence="5">NRRL Y-27907 / 11-Y1</strain>
    </source>
</reference>
<keyword evidence="2" id="KW-0175">Coiled coil</keyword>
<feature type="compositionally biased region" description="Basic and acidic residues" evidence="3">
    <location>
        <begin position="58"/>
        <end position="71"/>
    </location>
</feature>
<feature type="compositionally biased region" description="Basic and acidic residues" evidence="3">
    <location>
        <begin position="217"/>
        <end position="238"/>
    </location>
</feature>
<organism evidence="5">
    <name type="scientific">Spathaspora passalidarum (strain NRRL Y-27907 / 11-Y1)</name>
    <dbReference type="NCBI Taxonomy" id="619300"/>
    <lineage>
        <taxon>Eukaryota</taxon>
        <taxon>Fungi</taxon>
        <taxon>Dikarya</taxon>
        <taxon>Ascomycota</taxon>
        <taxon>Saccharomycotina</taxon>
        <taxon>Pichiomycetes</taxon>
        <taxon>Debaryomycetaceae</taxon>
        <taxon>Spathaspora</taxon>
    </lineage>
</organism>
<gene>
    <name evidence="4" type="ORF">SPAPADRAFT_56609</name>
</gene>
<evidence type="ECO:0000313" key="4">
    <source>
        <dbReference type="EMBL" id="EGW31861.1"/>
    </source>
</evidence>
<dbReference type="EMBL" id="GL996503">
    <property type="protein sequence ID" value="EGW31861.1"/>
    <property type="molecule type" value="Genomic_DNA"/>
</dbReference>
<dbReference type="RefSeq" id="XP_007376639.1">
    <property type="nucleotide sequence ID" value="XM_007376577.1"/>
</dbReference>
<evidence type="ECO:0000256" key="3">
    <source>
        <dbReference type="SAM" id="MobiDB-lite"/>
    </source>
</evidence>
<evidence type="ECO:0000313" key="5">
    <source>
        <dbReference type="Proteomes" id="UP000000709"/>
    </source>
</evidence>
<feature type="compositionally biased region" description="Low complexity" evidence="3">
    <location>
        <begin position="21"/>
        <end position="33"/>
    </location>
</feature>
<keyword evidence="5" id="KW-1185">Reference proteome</keyword>
<dbReference type="FunCoup" id="G3AS12">
    <property type="interactions" value="438"/>
</dbReference>
<dbReference type="OMA" id="IWAMFNR"/>
<name>G3AS12_SPAPN</name>
<dbReference type="InterPro" id="IPR013256">
    <property type="entry name" value="Chromatin_SPT2"/>
</dbReference>
<dbReference type="eggNOG" id="ENOG502QRG5">
    <property type="taxonomic scope" value="Eukaryota"/>
</dbReference>
<feature type="compositionally biased region" description="Basic and acidic residues" evidence="3">
    <location>
        <begin position="134"/>
        <end position="147"/>
    </location>
</feature>
<proteinExistence type="inferred from homology"/>
<evidence type="ECO:0000256" key="1">
    <source>
        <dbReference type="ARBA" id="ARBA00006461"/>
    </source>
</evidence>
<dbReference type="AlphaFoldDB" id="G3AS12"/>
<evidence type="ECO:0000256" key="2">
    <source>
        <dbReference type="ARBA" id="ARBA00023054"/>
    </source>
</evidence>
<comment type="similarity">
    <text evidence="1">Belongs to the SPT2 family.</text>
</comment>
<accession>G3AS12</accession>
<protein>
    <recommendedName>
        <fullName evidence="6">SPT2 chromatin protein</fullName>
    </recommendedName>
</protein>
<feature type="compositionally biased region" description="Pro residues" evidence="3">
    <location>
        <begin position="196"/>
        <end position="205"/>
    </location>
</feature>
<dbReference type="KEGG" id="spaa:SPAPADRAFT_56609"/>
<evidence type="ECO:0008006" key="6">
    <source>
        <dbReference type="Google" id="ProtNLM"/>
    </source>
</evidence>
<feature type="compositionally biased region" description="Polar residues" evidence="3">
    <location>
        <begin position="1"/>
        <end position="11"/>
    </location>
</feature>
<feature type="compositionally biased region" description="Polar residues" evidence="3">
    <location>
        <begin position="81"/>
        <end position="107"/>
    </location>
</feature>
<feature type="compositionally biased region" description="Acidic residues" evidence="3">
    <location>
        <begin position="239"/>
        <end position="259"/>
    </location>
</feature>
<dbReference type="InParanoid" id="G3AS12"/>
<dbReference type="GeneID" id="18872053"/>
<dbReference type="Proteomes" id="UP000000709">
    <property type="component" value="Unassembled WGS sequence"/>
</dbReference>
<feature type="region of interest" description="Disordered" evidence="3">
    <location>
        <begin position="1"/>
        <end position="263"/>
    </location>
</feature>